<comment type="caution">
    <text evidence="1">The sequence shown here is derived from an EMBL/GenBank/DDBJ whole genome shotgun (WGS) entry which is preliminary data.</text>
</comment>
<accession>A0ABD1BM93</accession>
<dbReference type="Gene3D" id="3.10.10.10">
    <property type="entry name" value="HIV Type 1 Reverse Transcriptase, subunit A, domain 1"/>
    <property type="match status" value="1"/>
</dbReference>
<dbReference type="InterPro" id="IPR043502">
    <property type="entry name" value="DNA/RNA_pol_sf"/>
</dbReference>
<dbReference type="EMBL" id="JBANAX010000215">
    <property type="protein sequence ID" value="KAL1218315.1"/>
    <property type="molecule type" value="Genomic_DNA"/>
</dbReference>
<organism evidence="1 2">
    <name type="scientific">Cardamine amara subsp. amara</name>
    <dbReference type="NCBI Taxonomy" id="228776"/>
    <lineage>
        <taxon>Eukaryota</taxon>
        <taxon>Viridiplantae</taxon>
        <taxon>Streptophyta</taxon>
        <taxon>Embryophyta</taxon>
        <taxon>Tracheophyta</taxon>
        <taxon>Spermatophyta</taxon>
        <taxon>Magnoliopsida</taxon>
        <taxon>eudicotyledons</taxon>
        <taxon>Gunneridae</taxon>
        <taxon>Pentapetalae</taxon>
        <taxon>rosids</taxon>
        <taxon>malvids</taxon>
        <taxon>Brassicales</taxon>
        <taxon>Brassicaceae</taxon>
        <taxon>Cardamineae</taxon>
        <taxon>Cardamine</taxon>
    </lineage>
</organism>
<name>A0ABD1BM93_CARAN</name>
<protein>
    <submittedName>
        <fullName evidence="1">Uncharacterized protein</fullName>
    </submittedName>
</protein>
<evidence type="ECO:0000313" key="2">
    <source>
        <dbReference type="Proteomes" id="UP001558713"/>
    </source>
</evidence>
<keyword evidence="2" id="KW-1185">Reference proteome</keyword>
<gene>
    <name evidence="1" type="ORF">V5N11_022859</name>
</gene>
<dbReference type="SUPFAM" id="SSF56672">
    <property type="entry name" value="DNA/RNA polymerases"/>
    <property type="match status" value="1"/>
</dbReference>
<sequence length="135" mass="15562">MKFVVNRLKVVLHGLHQGSVREVKALKLKKIQEEQAQLAMICVQDIHHEEDMVICSLNANQQESVVHQEIEEVLNGFSEVFAEPTSLPPFRENHNHKIPLKEGSDPVNQRPYHYAIYQKNEIDQIVEEMLTNGII</sequence>
<reference evidence="1 2" key="1">
    <citation type="submission" date="2024-04" db="EMBL/GenBank/DDBJ databases">
        <title>Genome assembly C_amara_ONT_v2.</title>
        <authorList>
            <person name="Yant L."/>
            <person name="Moore C."/>
            <person name="Slenker M."/>
        </authorList>
    </citation>
    <scope>NUCLEOTIDE SEQUENCE [LARGE SCALE GENOMIC DNA]</scope>
    <source>
        <tissue evidence="1">Leaf</tissue>
    </source>
</reference>
<proteinExistence type="predicted"/>
<dbReference type="AlphaFoldDB" id="A0ABD1BM93"/>
<dbReference type="Proteomes" id="UP001558713">
    <property type="component" value="Unassembled WGS sequence"/>
</dbReference>
<evidence type="ECO:0000313" key="1">
    <source>
        <dbReference type="EMBL" id="KAL1218315.1"/>
    </source>
</evidence>